<feature type="region of interest" description="Disordered" evidence="1">
    <location>
        <begin position="1"/>
        <end position="54"/>
    </location>
</feature>
<evidence type="ECO:0000313" key="2">
    <source>
        <dbReference type="EMBL" id="CAA9415964.1"/>
    </source>
</evidence>
<feature type="compositionally biased region" description="Basic residues" evidence="1">
    <location>
        <begin position="24"/>
        <end position="38"/>
    </location>
</feature>
<dbReference type="EMBL" id="CADCUY010000351">
    <property type="protein sequence ID" value="CAA9415964.1"/>
    <property type="molecule type" value="Genomic_DNA"/>
</dbReference>
<accession>A0A6J4PH01</accession>
<feature type="compositionally biased region" description="Basic residues" evidence="1">
    <location>
        <begin position="1"/>
        <end position="17"/>
    </location>
</feature>
<reference evidence="2" key="1">
    <citation type="submission" date="2020-02" db="EMBL/GenBank/DDBJ databases">
        <authorList>
            <person name="Meier V. D."/>
        </authorList>
    </citation>
    <scope>NUCLEOTIDE SEQUENCE</scope>
    <source>
        <strain evidence="2">AVDCRST_MAG35</strain>
    </source>
</reference>
<feature type="non-terminal residue" evidence="2">
    <location>
        <position position="1"/>
    </location>
</feature>
<gene>
    <name evidence="2" type="ORF">AVDCRST_MAG35-1708</name>
</gene>
<proteinExistence type="predicted"/>
<feature type="non-terminal residue" evidence="2">
    <location>
        <position position="54"/>
    </location>
</feature>
<name>A0A6J4PH01_9ACTN</name>
<organism evidence="2">
    <name type="scientific">uncultured Quadrisphaera sp</name>
    <dbReference type="NCBI Taxonomy" id="904978"/>
    <lineage>
        <taxon>Bacteria</taxon>
        <taxon>Bacillati</taxon>
        <taxon>Actinomycetota</taxon>
        <taxon>Actinomycetes</taxon>
        <taxon>Kineosporiales</taxon>
        <taxon>Kineosporiaceae</taxon>
        <taxon>Quadrisphaera</taxon>
        <taxon>environmental samples</taxon>
    </lineage>
</organism>
<protein>
    <submittedName>
        <fullName evidence="2">Uncharacterized protein</fullName>
    </submittedName>
</protein>
<evidence type="ECO:0000256" key="1">
    <source>
        <dbReference type="SAM" id="MobiDB-lite"/>
    </source>
</evidence>
<feature type="compositionally biased region" description="Basic and acidic residues" evidence="1">
    <location>
        <begin position="44"/>
        <end position="54"/>
    </location>
</feature>
<sequence>RRVAGRARGPRGQRRARGAAPRGHCLRPRRRRCPHRSAGRGPGRARESRERRPL</sequence>
<dbReference type="AlphaFoldDB" id="A0A6J4PH01"/>